<accession>A0A1H5FK69</accession>
<dbReference type="STRING" id="648782.SAMN04488554_1366"/>
<sequence>MSTESTGAEPDPGIDTDEGAVVDAQPDQTAPPGRGVRQLTATEFNLAESVGGVRGLVETIAPGLVFVVIFVATRDLMPALVASVSVAVVASIARLIGRTPLTQAISGLVGVAIGAVWAWRSGEASDFFAWGLIVNIAFAVGVLISILVRWPVVGVLVATLTGQDTSWRTDRTLRRRYAAASWLWFGAFAARLAVQGPLYLNAAAGWLGTARLVMGVPMWALVLWITWLWVRPRGDAAESPDPPDRPR</sequence>
<dbReference type="Pfam" id="PF11361">
    <property type="entry name" value="DUF3159"/>
    <property type="match status" value="1"/>
</dbReference>
<gene>
    <name evidence="3" type="ORF">SAMN04488554_1366</name>
</gene>
<feature type="transmembrane region" description="Helical" evidence="2">
    <location>
        <begin position="79"/>
        <end position="97"/>
    </location>
</feature>
<evidence type="ECO:0000313" key="3">
    <source>
        <dbReference type="EMBL" id="SEE03805.1"/>
    </source>
</evidence>
<dbReference type="Proteomes" id="UP000199220">
    <property type="component" value="Unassembled WGS sequence"/>
</dbReference>
<feature type="transmembrane region" description="Helical" evidence="2">
    <location>
        <begin position="104"/>
        <end position="121"/>
    </location>
</feature>
<keyword evidence="4" id="KW-1185">Reference proteome</keyword>
<feature type="transmembrane region" description="Helical" evidence="2">
    <location>
        <begin position="212"/>
        <end position="230"/>
    </location>
</feature>
<organism evidence="3 4">
    <name type="scientific">Ruania alba</name>
    <dbReference type="NCBI Taxonomy" id="648782"/>
    <lineage>
        <taxon>Bacteria</taxon>
        <taxon>Bacillati</taxon>
        <taxon>Actinomycetota</taxon>
        <taxon>Actinomycetes</taxon>
        <taxon>Micrococcales</taxon>
        <taxon>Ruaniaceae</taxon>
        <taxon>Ruania</taxon>
    </lineage>
</organism>
<dbReference type="InterPro" id="IPR016566">
    <property type="entry name" value="UCP010219"/>
</dbReference>
<keyword evidence="2" id="KW-0812">Transmembrane</keyword>
<evidence type="ECO:0000313" key="4">
    <source>
        <dbReference type="Proteomes" id="UP000199220"/>
    </source>
</evidence>
<evidence type="ECO:0000256" key="2">
    <source>
        <dbReference type="SAM" id="Phobius"/>
    </source>
</evidence>
<protein>
    <recommendedName>
        <fullName evidence="5">DUF3159 domain-containing protein</fullName>
    </recommendedName>
</protein>
<keyword evidence="2" id="KW-0472">Membrane</keyword>
<name>A0A1H5FK69_9MICO</name>
<dbReference type="RefSeq" id="WP_245708701.1">
    <property type="nucleotide sequence ID" value="NZ_FNTX01000001.1"/>
</dbReference>
<reference evidence="4" key="1">
    <citation type="submission" date="2016-10" db="EMBL/GenBank/DDBJ databases">
        <authorList>
            <person name="Varghese N."/>
            <person name="Submissions S."/>
        </authorList>
    </citation>
    <scope>NUCLEOTIDE SEQUENCE [LARGE SCALE GENOMIC DNA]</scope>
    <source>
        <strain evidence="4">DSM 21368</strain>
    </source>
</reference>
<feature type="transmembrane region" description="Helical" evidence="2">
    <location>
        <begin position="55"/>
        <end position="73"/>
    </location>
</feature>
<feature type="transmembrane region" description="Helical" evidence="2">
    <location>
        <begin position="127"/>
        <end position="160"/>
    </location>
</feature>
<dbReference type="EMBL" id="FNTX01000001">
    <property type="protein sequence ID" value="SEE03805.1"/>
    <property type="molecule type" value="Genomic_DNA"/>
</dbReference>
<evidence type="ECO:0008006" key="5">
    <source>
        <dbReference type="Google" id="ProtNLM"/>
    </source>
</evidence>
<feature type="region of interest" description="Disordered" evidence="1">
    <location>
        <begin position="1"/>
        <end position="35"/>
    </location>
</feature>
<proteinExistence type="predicted"/>
<feature type="transmembrane region" description="Helical" evidence="2">
    <location>
        <begin position="181"/>
        <end position="200"/>
    </location>
</feature>
<keyword evidence="2" id="KW-1133">Transmembrane helix</keyword>
<evidence type="ECO:0000256" key="1">
    <source>
        <dbReference type="SAM" id="MobiDB-lite"/>
    </source>
</evidence>
<dbReference type="AlphaFoldDB" id="A0A1H5FK69"/>